<comment type="catalytic activity">
    <reaction evidence="8">
        <text>a hydroperoxide + [thioredoxin]-dithiol = an alcohol + [thioredoxin]-disulfide + H2O</text>
        <dbReference type="Rhea" id="RHEA:62620"/>
        <dbReference type="Rhea" id="RHEA-COMP:10698"/>
        <dbReference type="Rhea" id="RHEA-COMP:10700"/>
        <dbReference type="ChEBI" id="CHEBI:15377"/>
        <dbReference type="ChEBI" id="CHEBI:29950"/>
        <dbReference type="ChEBI" id="CHEBI:30879"/>
        <dbReference type="ChEBI" id="CHEBI:35924"/>
        <dbReference type="ChEBI" id="CHEBI:50058"/>
        <dbReference type="EC" id="1.11.1.24"/>
    </reaction>
</comment>
<dbReference type="GO" id="GO:0008379">
    <property type="term" value="F:thioredoxin peroxidase activity"/>
    <property type="evidence" value="ECO:0007669"/>
    <property type="project" value="TreeGrafter"/>
</dbReference>
<protein>
    <recommendedName>
        <fullName evidence="2">thioredoxin-dependent peroxiredoxin</fullName>
        <ecNumber evidence="2">1.11.1.24</ecNumber>
    </recommendedName>
</protein>
<sequence>MLNLGDTFPNANLPSNLGDIDLYSYFGDGWGIVFSHPKDFTPVCTTEISRMAQLHKEFDARGVKTVCISVDSAEDHIEWVKDVAHYSGCKVPFPLLADVGGKFSQSIGMLDANADNTLTVRAVFVIAPDRKVRAIISYPASTGRNFDEILRLIDSLQLTEKNKNIVTPVDWKGGDVLVKPGCEAPSTAKVVELPSGKDYMKFVKIDA</sequence>
<evidence type="ECO:0000313" key="15">
    <source>
        <dbReference type="Proteomes" id="UP000285301"/>
    </source>
</evidence>
<evidence type="ECO:0000256" key="3">
    <source>
        <dbReference type="ARBA" id="ARBA00022559"/>
    </source>
</evidence>
<dbReference type="Proteomes" id="UP000285301">
    <property type="component" value="Unassembled WGS sequence"/>
</dbReference>
<dbReference type="Gene3D" id="3.30.1020.10">
    <property type="entry name" value="Antioxidant, Horf6, Chain A, domain2"/>
    <property type="match status" value="1"/>
</dbReference>
<dbReference type="GO" id="GO:0042744">
    <property type="term" value="P:hydrogen peroxide catabolic process"/>
    <property type="evidence" value="ECO:0007669"/>
    <property type="project" value="TreeGrafter"/>
</dbReference>
<dbReference type="GO" id="GO:0045454">
    <property type="term" value="P:cell redox homeostasis"/>
    <property type="evidence" value="ECO:0007669"/>
    <property type="project" value="TreeGrafter"/>
</dbReference>
<accession>A0A3S3NZX5</accession>
<evidence type="ECO:0000256" key="2">
    <source>
        <dbReference type="ARBA" id="ARBA00013017"/>
    </source>
</evidence>
<comment type="similarity">
    <text evidence="1">Belongs to the peroxiredoxin family. AhpC/Prx1 subfamily.</text>
</comment>
<keyword evidence="4 9" id="KW-0049">Antioxidant</keyword>
<dbReference type="PIRSF" id="PIRSF000239">
    <property type="entry name" value="AHPC"/>
    <property type="match status" value="1"/>
</dbReference>
<evidence type="ECO:0000256" key="5">
    <source>
        <dbReference type="ARBA" id="ARBA00023002"/>
    </source>
</evidence>
<dbReference type="Gene3D" id="3.40.30.10">
    <property type="entry name" value="Glutaredoxin"/>
    <property type="match status" value="1"/>
</dbReference>
<evidence type="ECO:0000313" key="12">
    <source>
        <dbReference type="EMBL" id="RWS09117.1"/>
    </source>
</evidence>
<evidence type="ECO:0000256" key="1">
    <source>
        <dbReference type="ARBA" id="ARBA00009796"/>
    </source>
</evidence>
<dbReference type="FunFam" id="3.40.30.10:FF:000011">
    <property type="entry name" value="Peroxiredoxin PRX1"/>
    <property type="match status" value="1"/>
</dbReference>
<dbReference type="EMBL" id="NCKU01002642">
    <property type="protein sequence ID" value="RWS09117.1"/>
    <property type="molecule type" value="Genomic_DNA"/>
</dbReference>
<feature type="active site" description="Cysteine sulfenic acid (-SOH) intermediate; for peroxidase activity" evidence="10">
    <location>
        <position position="44"/>
    </location>
</feature>
<reference evidence="13 15" key="1">
    <citation type="journal article" date="2018" name="Gigascience">
        <title>Genomes of trombidid mites reveal novel predicted allergens and laterally-transferred genes associated with secondary metabolism.</title>
        <authorList>
            <person name="Dong X."/>
            <person name="Chaisiri K."/>
            <person name="Xia D."/>
            <person name="Armstrong S.D."/>
            <person name="Fang Y."/>
            <person name="Donnelly M.J."/>
            <person name="Kadowaki T."/>
            <person name="McGarry J.W."/>
            <person name="Darby A.C."/>
            <person name="Makepeace B.L."/>
        </authorList>
    </citation>
    <scope>NUCLEOTIDE SEQUENCE [LARGE SCALE GENOMIC DNA]</scope>
    <source>
        <strain evidence="13">UoL-WK</strain>
    </source>
</reference>
<dbReference type="InterPro" id="IPR024706">
    <property type="entry name" value="Peroxiredoxin_AhpC-typ"/>
</dbReference>
<dbReference type="PROSITE" id="PS51352">
    <property type="entry name" value="THIOREDOXIN_2"/>
    <property type="match status" value="1"/>
</dbReference>
<evidence type="ECO:0000256" key="7">
    <source>
        <dbReference type="ARBA" id="ARBA00025719"/>
    </source>
</evidence>
<dbReference type="GO" id="GO:0006979">
    <property type="term" value="P:response to oxidative stress"/>
    <property type="evidence" value="ECO:0007669"/>
    <property type="project" value="TreeGrafter"/>
</dbReference>
<evidence type="ECO:0000256" key="4">
    <source>
        <dbReference type="ARBA" id="ARBA00022862"/>
    </source>
</evidence>
<dbReference type="EMBL" id="NCKU01002636">
    <property type="protein sequence ID" value="RWS09130.1"/>
    <property type="molecule type" value="Genomic_DNA"/>
</dbReference>
<dbReference type="GO" id="GO:0033554">
    <property type="term" value="P:cellular response to stress"/>
    <property type="evidence" value="ECO:0007669"/>
    <property type="project" value="TreeGrafter"/>
</dbReference>
<evidence type="ECO:0000259" key="11">
    <source>
        <dbReference type="PROSITE" id="PS51352"/>
    </source>
</evidence>
<dbReference type="InterPro" id="IPR050217">
    <property type="entry name" value="Peroxiredoxin"/>
</dbReference>
<dbReference type="PANTHER" id="PTHR10681">
    <property type="entry name" value="THIOREDOXIN PEROXIDASE"/>
    <property type="match status" value="1"/>
</dbReference>
<dbReference type="STRING" id="1965070.A0A3S3NZX5"/>
<keyword evidence="3 9" id="KW-0575">Peroxidase</keyword>
<dbReference type="EMBL" id="NCKU01001268">
    <property type="protein sequence ID" value="RWS12586.1"/>
    <property type="molecule type" value="Genomic_DNA"/>
</dbReference>
<comment type="function">
    <text evidence="9">Thiol-specific peroxidase that catalyzes the reduction of hydrogen peroxide and organic hydroperoxides to water and alcohols, respectively.</text>
</comment>
<dbReference type="SUPFAM" id="SSF52833">
    <property type="entry name" value="Thioredoxin-like"/>
    <property type="match status" value="1"/>
</dbReference>
<dbReference type="InterPro" id="IPR013766">
    <property type="entry name" value="Thioredoxin_domain"/>
</dbReference>
<dbReference type="GO" id="GO:0005829">
    <property type="term" value="C:cytosol"/>
    <property type="evidence" value="ECO:0007669"/>
    <property type="project" value="TreeGrafter"/>
</dbReference>
<dbReference type="PANTHER" id="PTHR10681:SF121">
    <property type="entry name" value="ALKYL HYDROPEROXIDE REDUCTASE C"/>
    <property type="match status" value="1"/>
</dbReference>
<dbReference type="Pfam" id="PF00578">
    <property type="entry name" value="AhpC-TSA"/>
    <property type="match status" value="1"/>
</dbReference>
<dbReference type="InterPro" id="IPR036249">
    <property type="entry name" value="Thioredoxin-like_sf"/>
</dbReference>
<evidence type="ECO:0000256" key="6">
    <source>
        <dbReference type="ARBA" id="ARBA00023284"/>
    </source>
</evidence>
<name>A0A3S3NZX5_9ACAR</name>
<gene>
    <name evidence="14" type="ORF">B4U79_00461</name>
    <name evidence="12" type="ORF">B4U79_06841</name>
    <name evidence="13" type="ORF">B4U79_07365</name>
</gene>
<reference evidence="13" key="2">
    <citation type="submission" date="2018-11" db="EMBL/GenBank/DDBJ databases">
        <title>Trombidioid mite genomics.</title>
        <authorList>
            <person name="Dong X."/>
        </authorList>
    </citation>
    <scope>NUCLEOTIDE SEQUENCE</scope>
    <source>
        <strain evidence="13">UoL-WK</strain>
    </source>
</reference>
<evidence type="ECO:0000313" key="13">
    <source>
        <dbReference type="EMBL" id="RWS09130.1"/>
    </source>
</evidence>
<feature type="domain" description="Thioredoxin" evidence="11">
    <location>
        <begin position="2"/>
        <end position="158"/>
    </location>
</feature>
<keyword evidence="6 9" id="KW-0676">Redox-active center</keyword>
<evidence type="ECO:0000313" key="14">
    <source>
        <dbReference type="EMBL" id="RWS12586.1"/>
    </source>
</evidence>
<dbReference type="AlphaFoldDB" id="A0A3S3NZX5"/>
<dbReference type="OrthoDB" id="2996783at2759"/>
<evidence type="ECO:0000256" key="10">
    <source>
        <dbReference type="PIRSR" id="PIRSR000239-1"/>
    </source>
</evidence>
<proteinExistence type="inferred from homology"/>
<evidence type="ECO:0000256" key="8">
    <source>
        <dbReference type="ARBA" id="ARBA00049091"/>
    </source>
</evidence>
<dbReference type="InterPro" id="IPR000866">
    <property type="entry name" value="AhpC/TSA"/>
</dbReference>
<evidence type="ECO:0000256" key="9">
    <source>
        <dbReference type="PIRNR" id="PIRNR000239"/>
    </source>
</evidence>
<organism evidence="13 15">
    <name type="scientific">Dinothrombium tinctorium</name>
    <dbReference type="NCBI Taxonomy" id="1965070"/>
    <lineage>
        <taxon>Eukaryota</taxon>
        <taxon>Metazoa</taxon>
        <taxon>Ecdysozoa</taxon>
        <taxon>Arthropoda</taxon>
        <taxon>Chelicerata</taxon>
        <taxon>Arachnida</taxon>
        <taxon>Acari</taxon>
        <taxon>Acariformes</taxon>
        <taxon>Trombidiformes</taxon>
        <taxon>Prostigmata</taxon>
        <taxon>Anystina</taxon>
        <taxon>Parasitengona</taxon>
        <taxon>Trombidioidea</taxon>
        <taxon>Trombidiidae</taxon>
        <taxon>Dinothrombium</taxon>
    </lineage>
</organism>
<keyword evidence="5 9" id="KW-0560">Oxidoreductase</keyword>
<keyword evidence="15" id="KW-1185">Reference proteome</keyword>
<comment type="similarity">
    <text evidence="7">Belongs to the peroxiredoxin family. Prx6 subfamily.</text>
</comment>
<comment type="caution">
    <text evidence="13">The sequence shown here is derived from an EMBL/GenBank/DDBJ whole genome shotgun (WGS) entry which is preliminary data.</text>
</comment>
<dbReference type="EC" id="1.11.1.24" evidence="2"/>